<accession>Q3I0J8</accession>
<feature type="non-terminal residue" evidence="6">
    <location>
        <position position="1"/>
    </location>
</feature>
<protein>
    <submittedName>
        <fullName evidence="6">RGA</fullName>
    </submittedName>
</protein>
<dbReference type="Pfam" id="PF00931">
    <property type="entry name" value="NB-ARC"/>
    <property type="match status" value="1"/>
</dbReference>
<dbReference type="InterPro" id="IPR027417">
    <property type="entry name" value="P-loop_NTPase"/>
</dbReference>
<dbReference type="PANTHER" id="PTHR36766:SF53">
    <property type="entry name" value="DISEASE RESISTANCE PROTEIN RPP13-LIKE"/>
    <property type="match status" value="1"/>
</dbReference>
<dbReference type="SUPFAM" id="SSF52540">
    <property type="entry name" value="P-loop containing nucleoside triphosphate hydrolases"/>
    <property type="match status" value="1"/>
</dbReference>
<evidence type="ECO:0000256" key="1">
    <source>
        <dbReference type="ARBA" id="ARBA00008894"/>
    </source>
</evidence>
<evidence type="ECO:0000256" key="4">
    <source>
        <dbReference type="ARBA" id="ARBA00022840"/>
    </source>
</evidence>
<evidence type="ECO:0000313" key="6">
    <source>
        <dbReference type="EMBL" id="ABA60368.1"/>
    </source>
</evidence>
<dbReference type="Gene3D" id="3.40.50.300">
    <property type="entry name" value="P-loop containing nucleotide triphosphate hydrolases"/>
    <property type="match status" value="1"/>
</dbReference>
<keyword evidence="2" id="KW-0547">Nucleotide-binding</keyword>
<feature type="non-terminal residue" evidence="6">
    <location>
        <position position="128"/>
    </location>
</feature>
<sequence length="128" mass="14863">GGVGKTTLAWKIFHDPYIQYEFLTRIWVYVSQEFTKKDVFLAILKELIVRPTEDLSQKTDNELARLVSDHLQSRRFLIVMDDVWTSEDWDKIKIALPKTSKMGKVLITTVIRNWLGMPIALEGHTICV</sequence>
<name>Q3I0J8_MENLO</name>
<feature type="domain" description="NB-ARC" evidence="5">
    <location>
        <begin position="1"/>
        <end position="109"/>
    </location>
</feature>
<dbReference type="GO" id="GO:0005524">
    <property type="term" value="F:ATP binding"/>
    <property type="evidence" value="ECO:0007669"/>
    <property type="project" value="UniProtKB-KW"/>
</dbReference>
<evidence type="ECO:0000256" key="3">
    <source>
        <dbReference type="ARBA" id="ARBA00022821"/>
    </source>
</evidence>
<dbReference type="AlphaFoldDB" id="Q3I0J8"/>
<dbReference type="InterPro" id="IPR002182">
    <property type="entry name" value="NB-ARC"/>
</dbReference>
<evidence type="ECO:0000256" key="2">
    <source>
        <dbReference type="ARBA" id="ARBA00022741"/>
    </source>
</evidence>
<keyword evidence="4" id="KW-0067">ATP-binding</keyword>
<dbReference type="FunFam" id="3.40.50.300:FF:001091">
    <property type="entry name" value="Probable disease resistance protein At1g61300"/>
    <property type="match status" value="1"/>
</dbReference>
<keyword evidence="3" id="KW-0611">Plant defense</keyword>
<dbReference type="GO" id="GO:0043531">
    <property type="term" value="F:ADP binding"/>
    <property type="evidence" value="ECO:0007669"/>
    <property type="project" value="InterPro"/>
</dbReference>
<dbReference type="GO" id="GO:0006952">
    <property type="term" value="P:defense response"/>
    <property type="evidence" value="ECO:0007669"/>
    <property type="project" value="UniProtKB-KW"/>
</dbReference>
<dbReference type="EMBL" id="DQ174434">
    <property type="protein sequence ID" value="ABA60368.1"/>
    <property type="molecule type" value="Genomic_DNA"/>
</dbReference>
<reference evidence="6" key="1">
    <citation type="submission" date="2005-08" db="EMBL/GenBank/DDBJ databases">
        <title>Resistance gene analogs (RGAs) from Mentha longifolia.</title>
        <authorList>
            <person name="Davis T.M."/>
            <person name="Vining K.J."/>
        </authorList>
    </citation>
    <scope>NUCLEOTIDE SEQUENCE</scope>
</reference>
<organism evidence="6">
    <name type="scientific">Mentha longifolia</name>
    <name type="common">Horse mint</name>
    <name type="synonym">Mentha spicata var. longifolia</name>
    <dbReference type="NCBI Taxonomy" id="38859"/>
    <lineage>
        <taxon>Eukaryota</taxon>
        <taxon>Viridiplantae</taxon>
        <taxon>Streptophyta</taxon>
        <taxon>Embryophyta</taxon>
        <taxon>Tracheophyta</taxon>
        <taxon>Spermatophyta</taxon>
        <taxon>Magnoliopsida</taxon>
        <taxon>eudicotyledons</taxon>
        <taxon>Gunneridae</taxon>
        <taxon>Pentapetalae</taxon>
        <taxon>asterids</taxon>
        <taxon>lamiids</taxon>
        <taxon>Lamiales</taxon>
        <taxon>Lamiaceae</taxon>
        <taxon>Nepetoideae</taxon>
        <taxon>Mentheae</taxon>
        <taxon>Menthinae</taxon>
        <taxon>Mentha</taxon>
    </lineage>
</organism>
<comment type="similarity">
    <text evidence="1">Belongs to the disease resistance NB-LRR family.</text>
</comment>
<evidence type="ECO:0000259" key="5">
    <source>
        <dbReference type="Pfam" id="PF00931"/>
    </source>
</evidence>
<dbReference type="PANTHER" id="PTHR36766">
    <property type="entry name" value="PLANT BROAD-SPECTRUM MILDEW RESISTANCE PROTEIN RPW8"/>
    <property type="match status" value="1"/>
</dbReference>
<proteinExistence type="inferred from homology"/>